<accession>A0A4Y7LLR3</accession>
<evidence type="ECO:0000256" key="5">
    <source>
        <dbReference type="ARBA" id="ARBA00023069"/>
    </source>
</evidence>
<feature type="compositionally biased region" description="Basic and acidic residues" evidence="8">
    <location>
        <begin position="1"/>
        <end position="14"/>
    </location>
</feature>
<evidence type="ECO:0000256" key="3">
    <source>
        <dbReference type="ARBA" id="ARBA00017206"/>
    </source>
</evidence>
<dbReference type="GO" id="GO:0005815">
    <property type="term" value="C:microtubule organizing center"/>
    <property type="evidence" value="ECO:0007669"/>
    <property type="project" value="TreeGrafter"/>
</dbReference>
<keyword evidence="5" id="KW-0969">Cilium</keyword>
<organism evidence="9">
    <name type="scientific">Eubosmina coregoni</name>
    <dbReference type="NCBI Taxonomy" id="186181"/>
    <lineage>
        <taxon>Eukaryota</taxon>
        <taxon>Metazoa</taxon>
        <taxon>Ecdysozoa</taxon>
        <taxon>Arthropoda</taxon>
        <taxon>Crustacea</taxon>
        <taxon>Branchiopoda</taxon>
        <taxon>Diplostraca</taxon>
        <taxon>Cladocera</taxon>
        <taxon>Anomopoda</taxon>
        <taxon>Bosminidae</taxon>
        <taxon>Eubosmina</taxon>
    </lineage>
</organism>
<keyword evidence="7" id="KW-0966">Cell projection</keyword>
<dbReference type="PANTHER" id="PTHR13376:SF0">
    <property type="entry name" value="INTRAFLAGELLAR TRANSPORT PROTEIN 46 HOMOLOG"/>
    <property type="match status" value="1"/>
</dbReference>
<protein>
    <recommendedName>
        <fullName evidence="3">Intraflagellar transport protein 46 homolog</fullName>
    </recommendedName>
</protein>
<keyword evidence="4" id="KW-0963">Cytoplasm</keyword>
<gene>
    <name evidence="9" type="primary">EOG090X0FP3</name>
</gene>
<comment type="subcellular location">
    <subcellularLocation>
        <location evidence="1">Cytoplasm</location>
        <location evidence="1">Cytoskeleton</location>
        <location evidence="1">Cilium basal body</location>
    </subcellularLocation>
</comment>
<name>A0A4Y7LLR3_9CRUS</name>
<keyword evidence="6" id="KW-0206">Cytoskeleton</keyword>
<dbReference type="InterPro" id="IPR022088">
    <property type="entry name" value="Intraflagellar_transp_cmplxB"/>
</dbReference>
<evidence type="ECO:0000256" key="1">
    <source>
        <dbReference type="ARBA" id="ARBA00004120"/>
    </source>
</evidence>
<evidence type="ECO:0000256" key="4">
    <source>
        <dbReference type="ARBA" id="ARBA00022490"/>
    </source>
</evidence>
<dbReference type="AlphaFoldDB" id="A0A4Y7LLR3"/>
<dbReference type="GO" id="GO:0042073">
    <property type="term" value="P:intraciliary transport"/>
    <property type="evidence" value="ECO:0007669"/>
    <property type="project" value="InterPro"/>
</dbReference>
<dbReference type="GO" id="GO:0060271">
    <property type="term" value="P:cilium assembly"/>
    <property type="evidence" value="ECO:0007669"/>
    <property type="project" value="TreeGrafter"/>
</dbReference>
<dbReference type="EMBL" id="LR000499">
    <property type="protein sequence ID" value="SVE70118.1"/>
    <property type="molecule type" value="mRNA"/>
</dbReference>
<dbReference type="Pfam" id="PF12317">
    <property type="entry name" value="IFT46_B_C"/>
    <property type="match status" value="1"/>
</dbReference>
<feature type="region of interest" description="Disordered" evidence="8">
    <location>
        <begin position="1"/>
        <end position="29"/>
    </location>
</feature>
<evidence type="ECO:0000313" key="9">
    <source>
        <dbReference type="EMBL" id="SVE70118.1"/>
    </source>
</evidence>
<evidence type="ECO:0000256" key="7">
    <source>
        <dbReference type="ARBA" id="ARBA00023273"/>
    </source>
</evidence>
<sequence length="212" mass="24093">MEEKGKNTNVEELRLGPMPNNTISGDDDHRQDVIDDDFNSINVSVEIKQLFQYIQAYHPQQLEVETNLKPFLPDYIPAVGDPDAFLKVDRPDGIEEKFGLFILDEPSLEQAEKSILDLQLRSLYKQSSAKKILAKTVQDANKTKAIDKWIKDISDLHRSKPTLAVTFSRPLPDIDALLVDQWSEKVKKEFRFVLTASGGGASPFRHFLPSRK</sequence>
<reference evidence="9" key="1">
    <citation type="submission" date="2018-08" db="EMBL/GenBank/DDBJ databases">
        <authorList>
            <person name="Cornetti L."/>
        </authorList>
    </citation>
    <scope>NUCLEOTIDE SEQUENCE</scope>
    <source>
        <strain evidence="9">FI-BAL1-1</strain>
    </source>
</reference>
<evidence type="ECO:0000256" key="8">
    <source>
        <dbReference type="SAM" id="MobiDB-lite"/>
    </source>
</evidence>
<dbReference type="PANTHER" id="PTHR13376">
    <property type="entry name" value="INTRAFLAGELLAR TRANSPORT PROTEIN 46 HOMOLOG"/>
    <property type="match status" value="1"/>
</dbReference>
<comment type="similarity">
    <text evidence="2">Belongs to the IFT46 family.</text>
</comment>
<proteinExistence type="evidence at transcript level"/>
<evidence type="ECO:0000256" key="6">
    <source>
        <dbReference type="ARBA" id="ARBA00023212"/>
    </source>
</evidence>
<evidence type="ECO:0000256" key="2">
    <source>
        <dbReference type="ARBA" id="ARBA00007700"/>
    </source>
</evidence>
<dbReference type="GO" id="GO:0030992">
    <property type="term" value="C:intraciliary transport particle B"/>
    <property type="evidence" value="ECO:0007669"/>
    <property type="project" value="TreeGrafter"/>
</dbReference>
<dbReference type="GO" id="GO:0031514">
    <property type="term" value="C:motile cilium"/>
    <property type="evidence" value="ECO:0007669"/>
    <property type="project" value="TreeGrafter"/>
</dbReference>